<dbReference type="SUPFAM" id="SSF52113">
    <property type="entry name" value="BRCT domain"/>
    <property type="match status" value="1"/>
</dbReference>
<evidence type="ECO:0000256" key="3">
    <source>
        <dbReference type="ARBA" id="ARBA00023242"/>
    </source>
</evidence>
<feature type="region of interest" description="Disordered" evidence="4">
    <location>
        <begin position="62"/>
        <end position="102"/>
    </location>
</feature>
<comment type="caution">
    <text evidence="5">The sequence shown here is derived from an EMBL/GenBank/DDBJ whole genome shotgun (WGS) entry which is preliminary data.</text>
</comment>
<dbReference type="AlphaFoldDB" id="A0A813H970"/>
<dbReference type="Gene3D" id="3.40.50.10190">
    <property type="entry name" value="BRCT domain"/>
    <property type="match status" value="2"/>
</dbReference>
<comment type="subcellular location">
    <subcellularLocation>
        <location evidence="1">Nucleus</location>
    </subcellularLocation>
</comment>
<gene>
    <name evidence="5" type="ORF">PGLA1383_LOCUS49861</name>
</gene>
<dbReference type="PANTHER" id="PTHR23196:SF1">
    <property type="entry name" value="PAX-INTERACTING PROTEIN 1"/>
    <property type="match status" value="1"/>
</dbReference>
<dbReference type="Gene3D" id="1.10.418.20">
    <property type="match status" value="1"/>
</dbReference>
<dbReference type="EMBL" id="CAJNNV010030936">
    <property type="protein sequence ID" value="CAE8634205.1"/>
    <property type="molecule type" value="Genomic_DNA"/>
</dbReference>
<keyword evidence="6" id="KW-1185">Reference proteome</keyword>
<organism evidence="5 6">
    <name type="scientific">Polarella glacialis</name>
    <name type="common">Dinoflagellate</name>
    <dbReference type="NCBI Taxonomy" id="89957"/>
    <lineage>
        <taxon>Eukaryota</taxon>
        <taxon>Sar</taxon>
        <taxon>Alveolata</taxon>
        <taxon>Dinophyceae</taxon>
        <taxon>Suessiales</taxon>
        <taxon>Suessiaceae</taxon>
        <taxon>Polarella</taxon>
    </lineage>
</organism>
<evidence type="ECO:0000313" key="6">
    <source>
        <dbReference type="Proteomes" id="UP000654075"/>
    </source>
</evidence>
<dbReference type="InterPro" id="IPR036420">
    <property type="entry name" value="BRCT_dom_sf"/>
</dbReference>
<dbReference type="PANTHER" id="PTHR23196">
    <property type="entry name" value="PAX TRANSCRIPTION ACTIVATION DOMAIN INTERACTING PROTEIN"/>
    <property type="match status" value="1"/>
</dbReference>
<dbReference type="GO" id="GO:0006974">
    <property type="term" value="P:DNA damage response"/>
    <property type="evidence" value="ECO:0007669"/>
    <property type="project" value="UniProtKB-KW"/>
</dbReference>
<sequence length="338" mass="36588">QQGLRFRVGGGALAEAERLQGESIAVPQQENGTDCGLFVLQFDKLTVDSGAAVRLVATPVRRRMQQPGSSNNNNNLSVPLRSLSQRPSADDDSQEVEEASVVGQKRKIDNISSSHNNMCKLLAKSGSSTDGSVVLFLSEASMQGLTAAERRAVQQTLGGRPSAAAGATHVVVTDRTLRRPVWLMCAMCRGQHVVLLSWVKASLRANRWVSVRGHLSLRNAEGEELLCEEARQRARERPLLEGWKVFVFPSLPAGERYAALEVVAAAGGTGVFASLPPQQAVPKSVLRQLRQLPSLLLVGLQSDVPAARELDSSLPLYAPEFLFEAAMTQLLNLDHRLA</sequence>
<dbReference type="InterPro" id="IPR038765">
    <property type="entry name" value="Papain-like_cys_pep_sf"/>
</dbReference>
<evidence type="ECO:0000256" key="2">
    <source>
        <dbReference type="ARBA" id="ARBA00022763"/>
    </source>
</evidence>
<dbReference type="SUPFAM" id="SSF54001">
    <property type="entry name" value="Cysteine proteinases"/>
    <property type="match status" value="1"/>
</dbReference>
<reference evidence="5" key="1">
    <citation type="submission" date="2021-02" db="EMBL/GenBank/DDBJ databases">
        <authorList>
            <person name="Dougan E. K."/>
            <person name="Rhodes N."/>
            <person name="Thang M."/>
            <person name="Chan C."/>
        </authorList>
    </citation>
    <scope>NUCLEOTIDE SEQUENCE</scope>
</reference>
<feature type="non-terminal residue" evidence="5">
    <location>
        <position position="1"/>
    </location>
</feature>
<keyword evidence="3" id="KW-0539">Nucleus</keyword>
<protein>
    <recommendedName>
        <fullName evidence="7">BRCT domain-containing protein</fullName>
    </recommendedName>
</protein>
<dbReference type="Proteomes" id="UP000654075">
    <property type="component" value="Unassembled WGS sequence"/>
</dbReference>
<accession>A0A813H970</accession>
<dbReference type="OrthoDB" id="442460at2759"/>
<dbReference type="InterPro" id="IPR051579">
    <property type="entry name" value="DDR_Transcriptional_Reg"/>
</dbReference>
<keyword evidence="2" id="KW-0227">DNA damage</keyword>
<name>A0A813H970_POLGL</name>
<evidence type="ECO:0008006" key="7">
    <source>
        <dbReference type="Google" id="ProtNLM"/>
    </source>
</evidence>
<evidence type="ECO:0000256" key="1">
    <source>
        <dbReference type="ARBA" id="ARBA00004123"/>
    </source>
</evidence>
<feature type="compositionally biased region" description="Low complexity" evidence="4">
    <location>
        <begin position="69"/>
        <end position="84"/>
    </location>
</feature>
<dbReference type="GO" id="GO:0005634">
    <property type="term" value="C:nucleus"/>
    <property type="evidence" value="ECO:0007669"/>
    <property type="project" value="UniProtKB-SubCell"/>
</dbReference>
<evidence type="ECO:0000313" key="5">
    <source>
        <dbReference type="EMBL" id="CAE8634205.1"/>
    </source>
</evidence>
<proteinExistence type="predicted"/>
<evidence type="ECO:0000256" key="4">
    <source>
        <dbReference type="SAM" id="MobiDB-lite"/>
    </source>
</evidence>